<name>A0A3L7AAH6_9MICO</name>
<dbReference type="EMBL" id="RCUX01000004">
    <property type="protein sequence ID" value="RLP76332.1"/>
    <property type="molecule type" value="Genomic_DNA"/>
</dbReference>
<evidence type="ECO:0000313" key="1">
    <source>
        <dbReference type="EMBL" id="RLP76332.1"/>
    </source>
</evidence>
<dbReference type="RefSeq" id="WP_121647914.1">
    <property type="nucleotide sequence ID" value="NZ_RCUX01000004.1"/>
</dbReference>
<proteinExistence type="predicted"/>
<reference evidence="1 2" key="1">
    <citation type="submission" date="2018-10" db="EMBL/GenBank/DDBJ databases">
        <authorList>
            <person name="Li J."/>
        </authorList>
    </citation>
    <scope>NUCLEOTIDE SEQUENCE [LARGE SCALE GENOMIC DNA]</scope>
    <source>
        <strain evidence="1 2">IF 016277</strain>
    </source>
</reference>
<accession>A0A3L7AAH6</accession>
<sequence length="170" mass="18678">MPDIIELAPPAVDQTGNTTLYTAKPADVNDPLKPKVTEAKKWDRCTYNFTPDGYNRTGSQEILKDERLSLQQALESPGKSEMSLEIKYVDSIDPKSLKVRLKEGDEIYFVEREGIPNATEELAGQLVTLVHGRVGKEFKGPRDGTGVFTYTRKIAILSPVGDAVPLVTGA</sequence>
<keyword evidence="2" id="KW-1185">Reference proteome</keyword>
<dbReference type="Proteomes" id="UP000272503">
    <property type="component" value="Unassembled WGS sequence"/>
</dbReference>
<evidence type="ECO:0000313" key="2">
    <source>
        <dbReference type="Proteomes" id="UP000272503"/>
    </source>
</evidence>
<organism evidence="1 2">
    <name type="scientific">Mycetocola tolaasinivorans</name>
    <dbReference type="NCBI Taxonomy" id="76635"/>
    <lineage>
        <taxon>Bacteria</taxon>
        <taxon>Bacillati</taxon>
        <taxon>Actinomycetota</taxon>
        <taxon>Actinomycetes</taxon>
        <taxon>Micrococcales</taxon>
        <taxon>Microbacteriaceae</taxon>
        <taxon>Mycetocola</taxon>
    </lineage>
</organism>
<dbReference type="InterPro" id="IPR058009">
    <property type="entry name" value="TTP_Phage_16"/>
</dbReference>
<comment type="caution">
    <text evidence="1">The sequence shown here is derived from an EMBL/GenBank/DDBJ whole genome shotgun (WGS) entry which is preliminary data.</text>
</comment>
<dbReference type="AlphaFoldDB" id="A0A3L7AAH6"/>
<protein>
    <submittedName>
        <fullName evidence="1">Uncharacterized protein</fullName>
    </submittedName>
</protein>
<gene>
    <name evidence="1" type="ORF">D9V32_05535</name>
</gene>
<dbReference type="Pfam" id="PF25595">
    <property type="entry name" value="Phage_TTP_16"/>
    <property type="match status" value="1"/>
</dbReference>
<dbReference type="OrthoDB" id="5113775at2"/>